<protein>
    <submittedName>
        <fullName evidence="1">Uncharacterized protein</fullName>
    </submittedName>
</protein>
<reference evidence="1" key="1">
    <citation type="submission" date="2013-11" db="EMBL/GenBank/DDBJ databases">
        <title>Microbial diversity, functional groups and degradation webs in Northern and Southern Mediterranean and Red Sea marine crude oil polluted sites.</title>
        <authorList>
            <person name="Daffonchio D."/>
            <person name="Mapelli F."/>
            <person name="Ferrer M."/>
            <person name="Richter M."/>
            <person name="Cherif A."/>
            <person name="Malkawi H.I."/>
            <person name="Yakimov M.M."/>
            <person name="Abdel-Fattah Y.R."/>
            <person name="Blaghen M."/>
            <person name="Golyshin P.N."/>
            <person name="Kalogerakis N."/>
            <person name="Boon N."/>
            <person name="Magagnini M."/>
            <person name="Fava F."/>
        </authorList>
    </citation>
    <scope>NUCLEOTIDE SEQUENCE</scope>
</reference>
<accession>A0A1B6NW20</accession>
<dbReference type="EMBL" id="AYSL01000416">
    <property type="protein sequence ID" value="KTF07646.1"/>
    <property type="molecule type" value="Genomic_DNA"/>
</dbReference>
<sequence>MTLAVRIWAGVLVGLGRSDAIDAPADGELLWLNFMAGP</sequence>
<organism evidence="1">
    <name type="scientific">marine sediment metagenome</name>
    <dbReference type="NCBI Taxonomy" id="412755"/>
    <lineage>
        <taxon>unclassified sequences</taxon>
        <taxon>metagenomes</taxon>
        <taxon>ecological metagenomes</taxon>
    </lineage>
</organism>
<name>A0A1B6NW20_9ZZZZ</name>
<comment type="caution">
    <text evidence="1">The sequence shown here is derived from an EMBL/GenBank/DDBJ whole genome shotgun (WGS) entry which is preliminary data.</text>
</comment>
<gene>
    <name evidence="1" type="ORF">MGSAQ_000859</name>
</gene>
<proteinExistence type="predicted"/>
<evidence type="ECO:0000313" key="1">
    <source>
        <dbReference type="EMBL" id="KTF07646.1"/>
    </source>
</evidence>
<dbReference type="AlphaFoldDB" id="A0A1B6NW20"/>